<dbReference type="GeneID" id="78341589"/>
<dbReference type="OrthoDB" id="1004077at2"/>
<protein>
    <recommendedName>
        <fullName evidence="2">BIG2 domain-containing protein</fullName>
    </recommendedName>
</protein>
<name>A0A4Y1WU16_9BACT</name>
<feature type="signal peptide" evidence="1">
    <location>
        <begin position="1"/>
        <end position="19"/>
    </location>
</feature>
<evidence type="ECO:0000256" key="1">
    <source>
        <dbReference type="SAM" id="SignalP"/>
    </source>
</evidence>
<accession>A0A4Y1WU16</accession>
<proteinExistence type="predicted"/>
<gene>
    <name evidence="3" type="ORF">A5CBH24_08710</name>
</gene>
<dbReference type="InterPro" id="IPR003343">
    <property type="entry name" value="Big_2"/>
</dbReference>
<keyword evidence="4" id="KW-1185">Reference proteome</keyword>
<sequence>MKKQIIATLLLLTTTASNIGCTDDSPAQITSLKLNRTELTLQPGETFQLEATTRPADAGVPIKWSSSNEAVAAVDERGLVTGTGYGAALVTARYGSYSAKCSVTLNAEQVWDPSQALAAPLSSDIVHSKNVLLYAPRRILQGFDILPNGEIYYSQVGSNAYTLNICRAAGPNQNAQDEVMILKHFGHGTQIVAEKASDGKTYIWLNSNASVDDSGEYGNNWSFSRVEFVPGTNEADGYAGDTFFLNKEQQYDQQVAVDFDARRLLVGSRKSGVRHFWIFDLDEVLALPLKEMTVSVTVGGGTGDGEKQTVERKIMGHDLNDCRVLGNFSFSSGTDKEHDVYSYSHQGHEINGDYIYFYEGNAVENSDDPGTYQSKAYVTVFNYNGRIVVPRTEVAAISDVNGLASEGFTQTGYAEGECIKVKEGKLYLGMACRDGSSSNRYANILVYDCVKKQ</sequence>
<dbReference type="KEGG" id="acou:A5CBH24_08710"/>
<organism evidence="3 4">
    <name type="scientific">Alistipes communis</name>
    <dbReference type="NCBI Taxonomy" id="2585118"/>
    <lineage>
        <taxon>Bacteria</taxon>
        <taxon>Pseudomonadati</taxon>
        <taxon>Bacteroidota</taxon>
        <taxon>Bacteroidia</taxon>
        <taxon>Bacteroidales</taxon>
        <taxon>Rikenellaceae</taxon>
        <taxon>Alistipes</taxon>
    </lineage>
</organism>
<feature type="chain" id="PRO_5021451477" description="BIG2 domain-containing protein" evidence="1">
    <location>
        <begin position="20"/>
        <end position="453"/>
    </location>
</feature>
<dbReference type="Pfam" id="PF02368">
    <property type="entry name" value="Big_2"/>
    <property type="match status" value="1"/>
</dbReference>
<evidence type="ECO:0000313" key="3">
    <source>
        <dbReference type="EMBL" id="BBL03558.1"/>
    </source>
</evidence>
<dbReference type="AlphaFoldDB" id="A0A4Y1WU16"/>
<dbReference type="Proteomes" id="UP000318946">
    <property type="component" value="Chromosome"/>
</dbReference>
<reference evidence="4" key="1">
    <citation type="submission" date="2019-06" db="EMBL/GenBank/DDBJ databases">
        <title>Alistipes onderdonkii subsp. vulgaris subsp. nov., Alistipes dispar sp. nov. and Alistipes communis sp. nov., isolated from human faeces, and creation of Alistipes onderdonkii subsp. onderdonkii subsp. nov.</title>
        <authorList>
            <person name="Sakamoto M."/>
            <person name="Ikeyama N."/>
            <person name="Ogata Y."/>
            <person name="Suda W."/>
            <person name="Iino T."/>
            <person name="Hattori M."/>
            <person name="Ohkuma M."/>
        </authorList>
    </citation>
    <scope>NUCLEOTIDE SEQUENCE [LARGE SCALE GENOMIC DNA]</scope>
    <source>
        <strain evidence="4">5CBH24</strain>
    </source>
</reference>
<dbReference type="EMBL" id="AP019735">
    <property type="protein sequence ID" value="BBL03558.1"/>
    <property type="molecule type" value="Genomic_DNA"/>
</dbReference>
<dbReference type="SUPFAM" id="SSF49373">
    <property type="entry name" value="Invasin/intimin cell-adhesion fragments"/>
    <property type="match status" value="1"/>
</dbReference>
<dbReference type="RefSeq" id="WP_019130941.1">
    <property type="nucleotide sequence ID" value="NZ_AP019735.1"/>
</dbReference>
<dbReference type="InterPro" id="IPR008964">
    <property type="entry name" value="Invasin/intimin_cell_adhesion"/>
</dbReference>
<keyword evidence="1" id="KW-0732">Signal</keyword>
<evidence type="ECO:0000259" key="2">
    <source>
        <dbReference type="SMART" id="SM00635"/>
    </source>
</evidence>
<dbReference type="Gene3D" id="2.60.40.1080">
    <property type="match status" value="1"/>
</dbReference>
<evidence type="ECO:0000313" key="4">
    <source>
        <dbReference type="Proteomes" id="UP000318946"/>
    </source>
</evidence>
<dbReference type="SMART" id="SM00635">
    <property type="entry name" value="BID_2"/>
    <property type="match status" value="1"/>
</dbReference>
<feature type="domain" description="BIG2" evidence="2">
    <location>
        <begin position="28"/>
        <end position="104"/>
    </location>
</feature>